<name>A0A4Y1QNF8_PRUDU</name>
<evidence type="ECO:0000256" key="19">
    <source>
        <dbReference type="SAM" id="Coils"/>
    </source>
</evidence>
<keyword evidence="16" id="KW-0539">Nucleus</keyword>
<keyword evidence="7" id="KW-0479">Metal-binding</keyword>
<dbReference type="GO" id="GO:0003691">
    <property type="term" value="F:double-stranded telomeric DNA binding"/>
    <property type="evidence" value="ECO:0007669"/>
    <property type="project" value="TreeGrafter"/>
</dbReference>
<keyword evidence="6" id="KW-0158">Chromosome</keyword>
<dbReference type="GO" id="GO:0030870">
    <property type="term" value="C:Mre11 complex"/>
    <property type="evidence" value="ECO:0007669"/>
    <property type="project" value="InterPro"/>
</dbReference>
<comment type="subcellular location">
    <subcellularLocation>
        <location evidence="3">Chromosome</location>
    </subcellularLocation>
    <subcellularLocation>
        <location evidence="2">Nucleus</location>
    </subcellularLocation>
</comment>
<dbReference type="GO" id="GO:0016887">
    <property type="term" value="F:ATP hydrolysis activity"/>
    <property type="evidence" value="ECO:0007669"/>
    <property type="project" value="InterPro"/>
</dbReference>
<feature type="coiled-coil region" evidence="19">
    <location>
        <begin position="791"/>
        <end position="1002"/>
    </location>
</feature>
<dbReference type="InterPro" id="IPR004584">
    <property type="entry name" value="Rad50_eukaryotes"/>
</dbReference>
<dbReference type="GO" id="GO:0000794">
    <property type="term" value="C:condensed nuclear chromosome"/>
    <property type="evidence" value="ECO:0007669"/>
    <property type="project" value="TreeGrafter"/>
</dbReference>
<evidence type="ECO:0000259" key="21">
    <source>
        <dbReference type="Pfam" id="PF13476"/>
    </source>
</evidence>
<dbReference type="Gene3D" id="3.40.50.300">
    <property type="entry name" value="P-loop containing nucleotide triphosphate hydrolases"/>
    <property type="match status" value="2"/>
</dbReference>
<evidence type="ECO:0000256" key="15">
    <source>
        <dbReference type="ARBA" id="ARBA00023204"/>
    </source>
</evidence>
<keyword evidence="9" id="KW-0227">DNA damage</keyword>
<feature type="coiled-coil region" evidence="19">
    <location>
        <begin position="287"/>
        <end position="374"/>
    </location>
</feature>
<evidence type="ECO:0000256" key="6">
    <source>
        <dbReference type="ARBA" id="ARBA00022454"/>
    </source>
</evidence>
<dbReference type="PANTHER" id="PTHR18867:SF12">
    <property type="entry name" value="DNA REPAIR PROTEIN RAD50"/>
    <property type="match status" value="1"/>
</dbReference>
<evidence type="ECO:0000256" key="5">
    <source>
        <dbReference type="ARBA" id="ARBA00017893"/>
    </source>
</evidence>
<evidence type="ECO:0000256" key="16">
    <source>
        <dbReference type="ARBA" id="ARBA00023242"/>
    </source>
</evidence>
<evidence type="ECO:0000256" key="13">
    <source>
        <dbReference type="ARBA" id="ARBA00022842"/>
    </source>
</evidence>
<evidence type="ECO:0000256" key="14">
    <source>
        <dbReference type="ARBA" id="ARBA00023054"/>
    </source>
</evidence>
<dbReference type="GO" id="GO:0006302">
    <property type="term" value="P:double-strand break repair"/>
    <property type="evidence" value="ECO:0007669"/>
    <property type="project" value="InterPro"/>
</dbReference>
<feature type="coiled-coil region" evidence="19">
    <location>
        <begin position="579"/>
        <end position="667"/>
    </location>
</feature>
<keyword evidence="10" id="KW-0378">Hydrolase</keyword>
<evidence type="ECO:0000256" key="1">
    <source>
        <dbReference type="ARBA" id="ARBA00001947"/>
    </source>
</evidence>
<comment type="cofactor">
    <cofactor evidence="1">
        <name>Zn(2+)</name>
        <dbReference type="ChEBI" id="CHEBI:29105"/>
    </cofactor>
</comment>
<dbReference type="EMBL" id="AP019297">
    <property type="protein sequence ID" value="BBG93405.1"/>
    <property type="molecule type" value="Genomic_DNA"/>
</dbReference>
<keyword evidence="13" id="KW-0460">Magnesium</keyword>
<evidence type="ECO:0000256" key="4">
    <source>
        <dbReference type="ARBA" id="ARBA00009439"/>
    </source>
</evidence>
<evidence type="ECO:0000256" key="17">
    <source>
        <dbReference type="ARBA" id="ARBA00023254"/>
    </source>
</evidence>
<evidence type="ECO:0000256" key="2">
    <source>
        <dbReference type="ARBA" id="ARBA00004123"/>
    </source>
</evidence>
<dbReference type="GO" id="GO:0000722">
    <property type="term" value="P:telomere maintenance via recombination"/>
    <property type="evidence" value="ECO:0007669"/>
    <property type="project" value="TreeGrafter"/>
</dbReference>
<sequence>MTGNLIFVHSHFQPVFRPMAVEVLRIHHRAIPSFRATKREEKTSTEASEDEYGGQDADKGNSELRSGEQARHHLLQALNPNRRPKRRRKNHIIECLKLSCSGELPPMLGLATASSMTRKLRAKQRPKPRLSFDSEPQRLTQKASKMEFKAIDSVLQTINPHTGEKVCLSYRCADMDREIPALMGVSKAILENVIFVHQDEANWPLQDPSTLKKKFDDIFSATRYTKALEVIKKLHKDQAQEIKTYKLKLENLQTLKDVAYKLRESISKDQEKTESVKSQMQELEGSIRDVDTKIRHTEATLKDLRELQDQISMKTAVRSTLFKEQQKKYADLAEENEDTDEELKEWKTKFEERIAILETKISKLEREMEDTGTKSGVLKKTLEKSIWEISKLQTEAEVHRSSKSERDSIIQNFFTRHNLGSLPNPPFDDEVALNLTNRIKSRLLELEKDLQDKKKSNEFELKTAWDRYMDANGRWNNNEAQKKAKKDIKNGLLKRIKEKEKERDSFELQVSNVDLSHIDEKEKNMSIEVERKKNQLARREFESTIIQKESELYSIGQMIKVADREKSILDLDSEDRVKLSIKKTELENLKKKHRKIIDEYKDRIRGMLKGRLPPEKDFNKEITQVLRAATKEFDDLSAKSRDAEKEVNMLEMRVQEVNNNLSKHRKDMDSKRRYIESKLQALDQQSFTADSYPKVLDSAKEKRDVEKRKYNFADGMRQMFDPFERVARANHICPCCERPFSLKEEDEFVKKQRMNSASSAEKIKVLAAESLSADSFFQQLDKLRMVYEEYVNIGKETIPNAEKELRDLTEEMEQKSQALDDVLAVSAQVKADKDSIQALVQPIETADRLFQEIQTLQQQVDELVYKLEYQGQGAKSLKDIESELNGLRSREDNLRDELEKLREERRYMENDLADTRIRWHSLKEEKGKVANILRDVERVEAELDRLTEEKSQVDLDEKHLEEAHGPLSREKDELLRDYNNLKVKLDREYEEQAEKKGKYQQEVVALLALISKIKQYNDEKKGEKLQELQVNKCLSESQLQSCDTRKQEISTELDKSKELKRNQDQLKRNIEDNLNYRKTKAEVEELSHEIESLEDRILKIGGKSKIEAEFGKLSQERERLLSELNIHRGTMSVYQKNISRDISDLKQAQYKEIDKRYFDQLIQLKTTEMANKDLDRYYNALDKALMRFHTMKMEEINKIIRELWQQTYRGQDIDYICIHSDSEGAGTRSYSYKTGDAELEMRGRCSAGQKVLASLIIRLALAETFCLNCGILALDEPTTNLDGPNADSLAAALHRIMEDRKGQENFQLIVITHDERFAQLIGQRQHAEKYYRVAKDDHQHSIIEAQEIFD</sequence>
<accession>A0A4Y1QNF8</accession>
<evidence type="ECO:0000256" key="8">
    <source>
        <dbReference type="ARBA" id="ARBA00022741"/>
    </source>
</evidence>
<feature type="compositionally biased region" description="Basic and acidic residues" evidence="20">
    <location>
        <begin position="56"/>
        <end position="68"/>
    </location>
</feature>
<dbReference type="GO" id="GO:0005524">
    <property type="term" value="F:ATP binding"/>
    <property type="evidence" value="ECO:0007669"/>
    <property type="project" value="UniProtKB-KW"/>
</dbReference>
<feature type="region of interest" description="Disordered" evidence="20">
    <location>
        <begin position="35"/>
        <end position="68"/>
    </location>
</feature>
<keyword evidence="15" id="KW-0234">DNA repair</keyword>
<dbReference type="Pfam" id="PF13476">
    <property type="entry name" value="AAA_23"/>
    <property type="match status" value="1"/>
</dbReference>
<keyword evidence="8" id="KW-0547">Nucleotide-binding</keyword>
<evidence type="ECO:0000256" key="3">
    <source>
        <dbReference type="ARBA" id="ARBA00004286"/>
    </source>
</evidence>
<dbReference type="GO" id="GO:0007004">
    <property type="term" value="P:telomere maintenance via telomerase"/>
    <property type="evidence" value="ECO:0007669"/>
    <property type="project" value="TreeGrafter"/>
</dbReference>
<protein>
    <recommendedName>
        <fullName evidence="5">DNA repair protein RAD50</fullName>
    </recommendedName>
</protein>
<keyword evidence="12" id="KW-0067">ATP-binding</keyword>
<reference evidence="22" key="1">
    <citation type="journal article" date="2019" name="Science">
        <title>Mutation of a bHLH transcription factor allowed almond domestication.</title>
        <authorList>
            <person name="Sanchez-Perez R."/>
            <person name="Pavan S."/>
            <person name="Mazzeo R."/>
            <person name="Moldovan C."/>
            <person name="Aiese Cigliano R."/>
            <person name="Del Cueto J."/>
            <person name="Ricciardi F."/>
            <person name="Lotti C."/>
            <person name="Ricciardi L."/>
            <person name="Dicenta F."/>
            <person name="Lopez-Marques R.L."/>
            <person name="Lindberg Moller B."/>
        </authorList>
    </citation>
    <scope>NUCLEOTIDE SEQUENCE</scope>
</reference>
<evidence type="ECO:0000256" key="11">
    <source>
        <dbReference type="ARBA" id="ARBA00022833"/>
    </source>
</evidence>
<dbReference type="InterPro" id="IPR038729">
    <property type="entry name" value="Rad50/SbcC_AAA"/>
</dbReference>
<dbReference type="FunFam" id="3.40.50.300:FF:000593">
    <property type="entry name" value="DNA repair protein RAD50"/>
    <property type="match status" value="1"/>
</dbReference>
<feature type="domain" description="Rad50/SbcC-type AAA" evidence="21">
    <location>
        <begin position="92"/>
        <end position="280"/>
    </location>
</feature>
<dbReference type="InterPro" id="IPR027417">
    <property type="entry name" value="P-loop_NTPase"/>
</dbReference>
<organism evidence="22">
    <name type="scientific">Prunus dulcis</name>
    <name type="common">Almond</name>
    <name type="synonym">Amygdalus dulcis</name>
    <dbReference type="NCBI Taxonomy" id="3755"/>
    <lineage>
        <taxon>Eukaryota</taxon>
        <taxon>Viridiplantae</taxon>
        <taxon>Streptophyta</taxon>
        <taxon>Embryophyta</taxon>
        <taxon>Tracheophyta</taxon>
        <taxon>Spermatophyta</taxon>
        <taxon>Magnoliopsida</taxon>
        <taxon>eudicotyledons</taxon>
        <taxon>Gunneridae</taxon>
        <taxon>Pentapetalae</taxon>
        <taxon>rosids</taxon>
        <taxon>fabids</taxon>
        <taxon>Rosales</taxon>
        <taxon>Rosaceae</taxon>
        <taxon>Amygdaloideae</taxon>
        <taxon>Amygdaleae</taxon>
        <taxon>Prunus</taxon>
    </lineage>
</organism>
<evidence type="ECO:0000256" key="12">
    <source>
        <dbReference type="ARBA" id="ARBA00022840"/>
    </source>
</evidence>
<feature type="coiled-coil region" evidence="19">
    <location>
        <begin position="482"/>
        <end position="509"/>
    </location>
</feature>
<feature type="coiled-coil region" evidence="19">
    <location>
        <begin position="1049"/>
        <end position="1123"/>
    </location>
</feature>
<evidence type="ECO:0000256" key="7">
    <source>
        <dbReference type="ARBA" id="ARBA00022723"/>
    </source>
</evidence>
<dbReference type="GO" id="GO:0051880">
    <property type="term" value="F:G-quadruplex DNA binding"/>
    <property type="evidence" value="ECO:0007669"/>
    <property type="project" value="TreeGrafter"/>
</dbReference>
<evidence type="ECO:0000256" key="9">
    <source>
        <dbReference type="ARBA" id="ARBA00022763"/>
    </source>
</evidence>
<evidence type="ECO:0000256" key="10">
    <source>
        <dbReference type="ARBA" id="ARBA00022801"/>
    </source>
</evidence>
<keyword evidence="11" id="KW-0862">Zinc</keyword>
<keyword evidence="17" id="KW-0469">Meiosis</keyword>
<proteinExistence type="inferred from homology"/>
<evidence type="ECO:0000313" key="22">
    <source>
        <dbReference type="EMBL" id="BBG93405.1"/>
    </source>
</evidence>
<dbReference type="GO" id="GO:0070192">
    <property type="term" value="P:chromosome organization involved in meiotic cell cycle"/>
    <property type="evidence" value="ECO:0007669"/>
    <property type="project" value="TreeGrafter"/>
</dbReference>
<keyword evidence="14 19" id="KW-0175">Coiled coil</keyword>
<evidence type="ECO:0000256" key="18">
    <source>
        <dbReference type="ARBA" id="ARBA00049360"/>
    </source>
</evidence>
<comment type="similarity">
    <text evidence="4">Belongs to the SMC family. RAD50 subfamily.</text>
</comment>
<dbReference type="GO" id="GO:0043047">
    <property type="term" value="F:single-stranded telomeric DNA binding"/>
    <property type="evidence" value="ECO:0007669"/>
    <property type="project" value="TreeGrafter"/>
</dbReference>
<evidence type="ECO:0000256" key="20">
    <source>
        <dbReference type="SAM" id="MobiDB-lite"/>
    </source>
</evidence>
<dbReference type="GO" id="GO:0046872">
    <property type="term" value="F:metal ion binding"/>
    <property type="evidence" value="ECO:0007669"/>
    <property type="project" value="UniProtKB-KW"/>
</dbReference>
<gene>
    <name evidence="22" type="ORF">Prudu_001405</name>
</gene>
<dbReference type="PANTHER" id="PTHR18867">
    <property type="entry name" value="RAD50"/>
    <property type="match status" value="1"/>
</dbReference>
<dbReference type="NCBIfam" id="TIGR00606">
    <property type="entry name" value="rad50"/>
    <property type="match status" value="1"/>
</dbReference>
<comment type="catalytic activity">
    <reaction evidence="18">
        <text>ATP + H2O = ADP + phosphate + H(+)</text>
        <dbReference type="Rhea" id="RHEA:13065"/>
        <dbReference type="ChEBI" id="CHEBI:15377"/>
        <dbReference type="ChEBI" id="CHEBI:15378"/>
        <dbReference type="ChEBI" id="CHEBI:30616"/>
        <dbReference type="ChEBI" id="CHEBI:43474"/>
        <dbReference type="ChEBI" id="CHEBI:456216"/>
    </reaction>
</comment>
<dbReference type="SUPFAM" id="SSF52540">
    <property type="entry name" value="P-loop containing nucleoside triphosphate hydrolases"/>
    <property type="match status" value="2"/>
</dbReference>